<dbReference type="SUPFAM" id="SSF47802">
    <property type="entry name" value="DNA polymerase beta, N-terminal domain-like"/>
    <property type="match status" value="1"/>
</dbReference>
<keyword evidence="3" id="KW-1185">Reference proteome</keyword>
<dbReference type="GO" id="GO:0005829">
    <property type="term" value="C:cytosol"/>
    <property type="evidence" value="ECO:0007669"/>
    <property type="project" value="TreeGrafter"/>
</dbReference>
<organism evidence="2 3">
    <name type="scientific">Gordonia mangrovi</name>
    <dbReference type="NCBI Taxonomy" id="2665643"/>
    <lineage>
        <taxon>Bacteria</taxon>
        <taxon>Bacillati</taxon>
        <taxon>Actinomycetota</taxon>
        <taxon>Actinomycetes</taxon>
        <taxon>Mycobacteriales</taxon>
        <taxon>Gordoniaceae</taxon>
        <taxon>Gordonia</taxon>
    </lineage>
</organism>
<evidence type="ECO:0000313" key="3">
    <source>
        <dbReference type="Proteomes" id="UP000475545"/>
    </source>
</evidence>
<dbReference type="RefSeq" id="WP_160900896.1">
    <property type="nucleotide sequence ID" value="NZ_CP102850.1"/>
</dbReference>
<accession>A0A6L7GLM9</accession>
<name>A0A6L7GLM9_9ACTN</name>
<dbReference type="AlphaFoldDB" id="A0A6L7GLM9"/>
<feature type="domain" description="Polymerase/histidinol phosphatase N-terminal" evidence="1">
    <location>
        <begin position="111"/>
        <end position="191"/>
    </location>
</feature>
<dbReference type="Gene3D" id="1.10.150.110">
    <property type="entry name" value="DNA polymerase beta, N-terminal domain-like"/>
    <property type="match status" value="1"/>
</dbReference>
<dbReference type="GO" id="GO:0008270">
    <property type="term" value="F:zinc ion binding"/>
    <property type="evidence" value="ECO:0007669"/>
    <property type="project" value="TreeGrafter"/>
</dbReference>
<dbReference type="SMART" id="SM00481">
    <property type="entry name" value="POLIIIAc"/>
    <property type="match status" value="1"/>
</dbReference>
<dbReference type="CDD" id="cd07436">
    <property type="entry name" value="PHP_PolX"/>
    <property type="match status" value="1"/>
</dbReference>
<dbReference type="Gene3D" id="3.20.20.140">
    <property type="entry name" value="Metal-dependent hydrolases"/>
    <property type="match status" value="1"/>
</dbReference>
<dbReference type="InterPro" id="IPR016195">
    <property type="entry name" value="Pol/histidinol_Pase-like"/>
</dbReference>
<dbReference type="FunFam" id="3.20.20.140:FF:000047">
    <property type="entry name" value="PHP domain-containing protein"/>
    <property type="match status" value="1"/>
</dbReference>
<dbReference type="InterPro" id="IPR050243">
    <property type="entry name" value="PHP_phosphatase"/>
</dbReference>
<dbReference type="PANTHER" id="PTHR36928">
    <property type="entry name" value="PHOSPHATASE YCDX-RELATED"/>
    <property type="match status" value="1"/>
</dbReference>
<dbReference type="InterPro" id="IPR017078">
    <property type="entry name" value="UCP036978_PHPhdr"/>
</dbReference>
<reference evidence="2 3" key="1">
    <citation type="submission" date="2019-11" db="EMBL/GenBank/DDBJ databases">
        <title>Gordonia sp. nov., a novel actinobacterium isolated from mangrove soil in Hainan.</title>
        <authorList>
            <person name="Huang X."/>
            <person name="Xie Y."/>
            <person name="Chu X."/>
            <person name="Xiao K."/>
        </authorList>
    </citation>
    <scope>NUCLEOTIDE SEQUENCE [LARGE SCALE GENOMIC DNA]</scope>
    <source>
        <strain evidence="2 3">HNM0687</strain>
    </source>
</reference>
<dbReference type="InterPro" id="IPR027421">
    <property type="entry name" value="DNA_pol_lamdba_lyase_dom_sf"/>
</dbReference>
<dbReference type="PIRSF" id="PIRSF036978">
    <property type="entry name" value="UCP036978_PHPhdr"/>
    <property type="match status" value="1"/>
</dbReference>
<dbReference type="GO" id="GO:0042578">
    <property type="term" value="F:phosphoric ester hydrolase activity"/>
    <property type="evidence" value="ECO:0007669"/>
    <property type="project" value="TreeGrafter"/>
</dbReference>
<dbReference type="InterPro" id="IPR047967">
    <property type="entry name" value="PolX_PHP"/>
</dbReference>
<dbReference type="InterPro" id="IPR004013">
    <property type="entry name" value="PHP_dom"/>
</dbReference>
<dbReference type="Pfam" id="PF02811">
    <property type="entry name" value="PHP"/>
    <property type="match status" value="1"/>
</dbReference>
<proteinExistence type="predicted"/>
<evidence type="ECO:0000313" key="2">
    <source>
        <dbReference type="EMBL" id="MXP20804.1"/>
    </source>
</evidence>
<sequence>MRGLPALDAPVDPVSALRRIAWLLERDRQITYRVEAFRRAARAAHEVGPQELHRRAIARTLTDIAGIGPSTATVIAEAVAGDLPDYLRRLQESAPESLAEGGYSLYAQLRGDLHAHTDWSDGGATIDEMASAAAVLEHEWLAITDHSPRLTVANGLSAERLRRQLGEIEAYNDRFGDEIRLLAGIEVDILDDGTLDQTDDMLDRLDIVTASVHSRLRMDAAPMTRRMVAAVSDRRVNVLGHCTGRRVGSGRGARPPSTFDARAVFGACAEHHTAVEINSRPERVDPPDDLIELARDLGCLFAIDSDAHAPGQLDFKALGAHRAEHLGIDPDRIVTTWTADRVVDWAAGRT</sequence>
<dbReference type="NCBIfam" id="NF005928">
    <property type="entry name" value="PRK07945.1"/>
    <property type="match status" value="1"/>
</dbReference>
<dbReference type="Proteomes" id="UP000475545">
    <property type="component" value="Unassembled WGS sequence"/>
</dbReference>
<comment type="caution">
    <text evidence="2">The sequence shown here is derived from an EMBL/GenBank/DDBJ whole genome shotgun (WGS) entry which is preliminary data.</text>
</comment>
<dbReference type="InterPro" id="IPR003141">
    <property type="entry name" value="Pol/His_phosphatase_N"/>
</dbReference>
<protein>
    <submittedName>
        <fullName evidence="2">PHP domain-containing protein</fullName>
    </submittedName>
</protein>
<gene>
    <name evidence="2" type="ORF">GIY30_05475</name>
</gene>
<evidence type="ECO:0000259" key="1">
    <source>
        <dbReference type="SMART" id="SM00481"/>
    </source>
</evidence>
<dbReference type="PANTHER" id="PTHR36928:SF1">
    <property type="entry name" value="PHOSPHATASE YCDX-RELATED"/>
    <property type="match status" value="1"/>
</dbReference>
<dbReference type="SUPFAM" id="SSF89550">
    <property type="entry name" value="PHP domain-like"/>
    <property type="match status" value="1"/>
</dbReference>
<dbReference type="EMBL" id="WMBR01000001">
    <property type="protein sequence ID" value="MXP20804.1"/>
    <property type="molecule type" value="Genomic_DNA"/>
</dbReference>